<reference evidence="1 2" key="1">
    <citation type="journal article" date="2019" name="Mol. Biol. Evol.">
        <title>Blast fungal genomes show frequent chromosomal changes, gene gains and losses, and effector gene turnover.</title>
        <authorList>
            <person name="Gomez Luciano L.B."/>
            <person name="Jason Tsai I."/>
            <person name="Chuma I."/>
            <person name="Tosa Y."/>
            <person name="Chen Y.H."/>
            <person name="Li J.Y."/>
            <person name="Li M.Y."/>
            <person name="Jade Lu M.Y."/>
            <person name="Nakayashiki H."/>
            <person name="Li W.H."/>
        </authorList>
    </citation>
    <scope>NUCLEOTIDE SEQUENCE [LARGE SCALE GENOMIC DNA]</scope>
    <source>
        <strain evidence="1">MZ5-1-6</strain>
    </source>
</reference>
<dbReference type="EMBL" id="CP034208">
    <property type="protein sequence ID" value="QBZ62950.1"/>
    <property type="molecule type" value="Genomic_DNA"/>
</dbReference>
<accession>A0A4P7NLJ0</accession>
<protein>
    <submittedName>
        <fullName evidence="1">Uncharacterized protein</fullName>
    </submittedName>
</protein>
<dbReference type="GO" id="GO:0004553">
    <property type="term" value="F:hydrolase activity, hydrolyzing O-glycosyl compounds"/>
    <property type="evidence" value="ECO:0007669"/>
    <property type="project" value="InterPro"/>
</dbReference>
<evidence type="ECO:0000313" key="1">
    <source>
        <dbReference type="EMBL" id="QBZ62950.1"/>
    </source>
</evidence>
<dbReference type="GO" id="GO:0005975">
    <property type="term" value="P:carbohydrate metabolic process"/>
    <property type="evidence" value="ECO:0007669"/>
    <property type="project" value="InterPro"/>
</dbReference>
<proteinExistence type="predicted"/>
<dbReference type="SUPFAM" id="SSF49899">
    <property type="entry name" value="Concanavalin A-like lectins/glucanases"/>
    <property type="match status" value="1"/>
</dbReference>
<dbReference type="PANTHER" id="PTHR38121">
    <property type="entry name" value="GH16 DOMAIN-CONTAINING PROTEIN"/>
    <property type="match status" value="1"/>
</dbReference>
<gene>
    <name evidence="1" type="ORF">PoMZ_11840</name>
</gene>
<dbReference type="InterPro" id="IPR000757">
    <property type="entry name" value="Beta-glucanase-like"/>
</dbReference>
<evidence type="ECO:0000313" key="2">
    <source>
        <dbReference type="Proteomes" id="UP000294847"/>
    </source>
</evidence>
<dbReference type="CDD" id="cd00413">
    <property type="entry name" value="Glyco_hydrolase_16"/>
    <property type="match status" value="1"/>
</dbReference>
<name>A0A4P7NLJ0_PYROR</name>
<dbReference type="Proteomes" id="UP000294847">
    <property type="component" value="Chromosome 5"/>
</dbReference>
<dbReference type="Gene3D" id="2.60.120.200">
    <property type="match status" value="1"/>
</dbReference>
<dbReference type="PROSITE" id="PS51762">
    <property type="entry name" value="GH16_2"/>
    <property type="match status" value="1"/>
</dbReference>
<dbReference type="PANTHER" id="PTHR38121:SF5">
    <property type="entry name" value="GH16 DOMAIN-CONTAINING PROTEIN"/>
    <property type="match status" value="1"/>
</dbReference>
<organism evidence="1 2">
    <name type="scientific">Pyricularia oryzae</name>
    <name type="common">Rice blast fungus</name>
    <name type="synonym">Magnaporthe oryzae</name>
    <dbReference type="NCBI Taxonomy" id="318829"/>
    <lineage>
        <taxon>Eukaryota</taxon>
        <taxon>Fungi</taxon>
        <taxon>Dikarya</taxon>
        <taxon>Ascomycota</taxon>
        <taxon>Pezizomycotina</taxon>
        <taxon>Sordariomycetes</taxon>
        <taxon>Sordariomycetidae</taxon>
        <taxon>Magnaporthales</taxon>
        <taxon>Pyriculariaceae</taxon>
        <taxon>Pyricularia</taxon>
    </lineage>
</organism>
<dbReference type="Pfam" id="PF00722">
    <property type="entry name" value="Glyco_hydro_16"/>
    <property type="match status" value="1"/>
</dbReference>
<sequence length="396" mass="43232">MAATRTMATLRHKMCGAHRIFTISSHVVQLAILMILLLGMANADCECGYATPVPKENGEVLFTDLLETDFTHLNHLPDNTDWLGQTWNKSSKSARGEFGEKFSKDNIVPNPARSSRIIQFDTGANGKAAGLDLVVRSKVVDDMVPCAELDSTRSDLLWGSFRAGLKLTKDPGTCAAFFWYYNDTQEIDMEFLSQEFDASKNVFPVNLVLQSRAAAEAGYNAQATGNFKKINLPFDPAQDFHEYRMDFLPGRVIFYADGQPLAEMTGDAVPDHPGHLILQHWSNGNALWSGGPPTRDAMLTVAYVRAYFNSSSDARKQDWEKRCRDPAAPGAVCHIPEKVSVANPALFSTVGNMANNQTVSAGGFQASRSLAAGANAVSWFAVVVALLCTGFCSELC</sequence>
<dbReference type="AlphaFoldDB" id="A0A4P7NLJ0"/>
<dbReference type="InterPro" id="IPR013320">
    <property type="entry name" value="ConA-like_dom_sf"/>
</dbReference>